<dbReference type="GO" id="GO:0000160">
    <property type="term" value="P:phosphorelay signal transduction system"/>
    <property type="evidence" value="ECO:0007669"/>
    <property type="project" value="InterPro"/>
</dbReference>
<dbReference type="Pfam" id="PF00072">
    <property type="entry name" value="Response_reg"/>
    <property type="match status" value="1"/>
</dbReference>
<feature type="domain" description="Response regulatory" evidence="3">
    <location>
        <begin position="6"/>
        <end position="122"/>
    </location>
</feature>
<dbReference type="InterPro" id="IPR001789">
    <property type="entry name" value="Sig_transdc_resp-reg_receiver"/>
</dbReference>
<name>B4VMW8_9CYAN</name>
<gene>
    <name evidence="4" type="ORF">MC7420_1803</name>
</gene>
<dbReference type="SMART" id="SM00448">
    <property type="entry name" value="REC"/>
    <property type="match status" value="1"/>
</dbReference>
<evidence type="ECO:0000256" key="1">
    <source>
        <dbReference type="ARBA" id="ARBA00022553"/>
    </source>
</evidence>
<dbReference type="eggNOG" id="COG0745">
    <property type="taxonomic scope" value="Bacteria"/>
</dbReference>
<dbReference type="Proteomes" id="UP000003835">
    <property type="component" value="Unassembled WGS sequence"/>
</dbReference>
<dbReference type="STRING" id="118168.MC7420_1803"/>
<feature type="modified residue" description="4-aspartylphosphate" evidence="2">
    <location>
        <position position="55"/>
    </location>
</feature>
<reference evidence="4 5" key="1">
    <citation type="submission" date="2008-07" db="EMBL/GenBank/DDBJ databases">
        <authorList>
            <person name="Tandeau de Marsac N."/>
            <person name="Ferriera S."/>
            <person name="Johnson J."/>
            <person name="Kravitz S."/>
            <person name="Beeson K."/>
            <person name="Sutton G."/>
            <person name="Rogers Y.-H."/>
            <person name="Friedman R."/>
            <person name="Frazier M."/>
            <person name="Venter J.C."/>
        </authorList>
    </citation>
    <scope>NUCLEOTIDE SEQUENCE [LARGE SCALE GENOMIC DNA]</scope>
    <source>
        <strain evidence="4 5">PCC 7420</strain>
    </source>
</reference>
<keyword evidence="1 2" id="KW-0597">Phosphoprotein</keyword>
<sequence>MTHNAAILVIEDEEILRDIILNVLQEKGYQAIGTGDSRRGLLLAKELVPDLILCDIRMPKLDGYEVLKALRQDSKTRTIPFIFISAEKSQVVRNRGQQCGANGYLAKPFTTDELLKVIANHINFYQ</sequence>
<accession>B4VMW8</accession>
<keyword evidence="5" id="KW-1185">Reference proteome</keyword>
<dbReference type="AlphaFoldDB" id="B4VMW8"/>
<evidence type="ECO:0000259" key="3">
    <source>
        <dbReference type="PROSITE" id="PS50110"/>
    </source>
</evidence>
<evidence type="ECO:0000256" key="2">
    <source>
        <dbReference type="PROSITE-ProRule" id="PRU00169"/>
    </source>
</evidence>
<dbReference type="InterPro" id="IPR011006">
    <property type="entry name" value="CheY-like_superfamily"/>
</dbReference>
<proteinExistence type="predicted"/>
<evidence type="ECO:0000313" key="5">
    <source>
        <dbReference type="Proteomes" id="UP000003835"/>
    </source>
</evidence>
<dbReference type="EMBL" id="DS989845">
    <property type="protein sequence ID" value="EDX76800.1"/>
    <property type="molecule type" value="Genomic_DNA"/>
</dbReference>
<dbReference type="HOGENOM" id="CLU_000445_69_17_3"/>
<dbReference type="Gene3D" id="3.40.50.2300">
    <property type="match status" value="1"/>
</dbReference>
<dbReference type="PROSITE" id="PS50110">
    <property type="entry name" value="RESPONSE_REGULATORY"/>
    <property type="match status" value="1"/>
</dbReference>
<dbReference type="PANTHER" id="PTHR44591:SF3">
    <property type="entry name" value="RESPONSE REGULATORY DOMAIN-CONTAINING PROTEIN"/>
    <property type="match status" value="1"/>
</dbReference>
<dbReference type="SUPFAM" id="SSF52172">
    <property type="entry name" value="CheY-like"/>
    <property type="match status" value="1"/>
</dbReference>
<organism evidence="4 5">
    <name type="scientific">Coleofasciculus chthonoplastes PCC 7420</name>
    <dbReference type="NCBI Taxonomy" id="118168"/>
    <lineage>
        <taxon>Bacteria</taxon>
        <taxon>Bacillati</taxon>
        <taxon>Cyanobacteriota</taxon>
        <taxon>Cyanophyceae</taxon>
        <taxon>Coleofasciculales</taxon>
        <taxon>Coleofasciculaceae</taxon>
        <taxon>Coleofasciculus</taxon>
    </lineage>
</organism>
<dbReference type="RefSeq" id="WP_006099758.1">
    <property type="nucleotide sequence ID" value="NZ_DS989845.1"/>
</dbReference>
<dbReference type="PANTHER" id="PTHR44591">
    <property type="entry name" value="STRESS RESPONSE REGULATOR PROTEIN 1"/>
    <property type="match status" value="1"/>
</dbReference>
<protein>
    <recommendedName>
        <fullName evidence="3">Response regulatory domain-containing protein</fullName>
    </recommendedName>
</protein>
<dbReference type="InterPro" id="IPR050595">
    <property type="entry name" value="Bact_response_regulator"/>
</dbReference>
<evidence type="ECO:0000313" key="4">
    <source>
        <dbReference type="EMBL" id="EDX76800.1"/>
    </source>
</evidence>